<dbReference type="OrthoDB" id="4259138at2759"/>
<gene>
    <name evidence="2" type="ORF">MPH_02976</name>
</gene>
<evidence type="ECO:0000313" key="3">
    <source>
        <dbReference type="Proteomes" id="UP000007129"/>
    </source>
</evidence>
<sequence>MASIGRVHLHYKYGFITSSSDIDNSSITLSRTGLGMWFTMQSFFLVATIIPLLFPLQSRAVEVNGEDEDEIVKALDIDNIFFVSRGDQPANCDAWKAQVKNWYKESFQLANAALECIELARGEQELMIDGFDMRTAASDFMKAYFDLTDTSPPAEWDFVQGVSIFHCNYIELVERTADARDPQGNPIPKPGDDPGEYQTVEEEYAEKLLNKDGTSNGKFPYWSAINGHYYFGKNPDDFLFCDPDAEAKGGTQDSDPPPFLVLLCPANILATYRNGWETETLGEGPRPFEAQDFRFHMPKSATLYHEAFHLVMHGEDTPDVTYWLPHFWVAMGKDMKDTRPTYQDPYYPEGDPRPNADPQTLNTQKWTFREMMWRNPETYAWFATAWWNFARKTYVNEDGKRWKAKFTAGTAEIMHENSPSA</sequence>
<reference evidence="2 3" key="1">
    <citation type="journal article" date="2012" name="BMC Genomics">
        <title>Tools to kill: Genome of one of the most destructive plant pathogenic fungi Macrophomina phaseolina.</title>
        <authorList>
            <person name="Islam M.S."/>
            <person name="Haque M.S."/>
            <person name="Islam M.M."/>
            <person name="Emdad E.M."/>
            <person name="Halim A."/>
            <person name="Hossen Q.M.M."/>
            <person name="Hossain M.Z."/>
            <person name="Ahmed B."/>
            <person name="Rahim S."/>
            <person name="Rahman M.S."/>
            <person name="Alam M.M."/>
            <person name="Hou S."/>
            <person name="Wan X."/>
            <person name="Saito J.A."/>
            <person name="Alam M."/>
        </authorList>
    </citation>
    <scope>NUCLEOTIDE SEQUENCE [LARGE SCALE GENOMIC DNA]</scope>
    <source>
        <strain evidence="2 3">MS6</strain>
    </source>
</reference>
<proteinExistence type="predicted"/>
<dbReference type="InParanoid" id="K2SBF7"/>
<dbReference type="HOGENOM" id="CLU_652229_0_0_1"/>
<dbReference type="AlphaFoldDB" id="K2SBF7"/>
<protein>
    <submittedName>
        <fullName evidence="2">Uncharacterized protein</fullName>
    </submittedName>
</protein>
<feature type="region of interest" description="Disordered" evidence="1">
    <location>
        <begin position="178"/>
        <end position="197"/>
    </location>
</feature>
<comment type="caution">
    <text evidence="2">The sequence shown here is derived from an EMBL/GenBank/DDBJ whole genome shotgun (WGS) entry which is preliminary data.</text>
</comment>
<dbReference type="Proteomes" id="UP000007129">
    <property type="component" value="Unassembled WGS sequence"/>
</dbReference>
<evidence type="ECO:0000313" key="2">
    <source>
        <dbReference type="EMBL" id="EKG19734.1"/>
    </source>
</evidence>
<dbReference type="EMBL" id="AHHD01000136">
    <property type="protein sequence ID" value="EKG19734.1"/>
    <property type="molecule type" value="Genomic_DNA"/>
</dbReference>
<organism evidence="2 3">
    <name type="scientific">Macrophomina phaseolina (strain MS6)</name>
    <name type="common">Charcoal rot fungus</name>
    <dbReference type="NCBI Taxonomy" id="1126212"/>
    <lineage>
        <taxon>Eukaryota</taxon>
        <taxon>Fungi</taxon>
        <taxon>Dikarya</taxon>
        <taxon>Ascomycota</taxon>
        <taxon>Pezizomycotina</taxon>
        <taxon>Dothideomycetes</taxon>
        <taxon>Dothideomycetes incertae sedis</taxon>
        <taxon>Botryosphaeriales</taxon>
        <taxon>Botryosphaeriaceae</taxon>
        <taxon>Macrophomina</taxon>
    </lineage>
</organism>
<name>K2SBF7_MACPH</name>
<evidence type="ECO:0000256" key="1">
    <source>
        <dbReference type="SAM" id="MobiDB-lite"/>
    </source>
</evidence>
<dbReference type="VEuPathDB" id="FungiDB:MPH_02976"/>
<accession>K2SBF7</accession>